<dbReference type="NCBIfam" id="NF033682">
    <property type="entry name" value="retention_LapA"/>
    <property type="match status" value="1"/>
</dbReference>
<dbReference type="EMBL" id="JAFEUP010000002">
    <property type="protein sequence ID" value="MBM7060796.1"/>
    <property type="molecule type" value="Genomic_DNA"/>
</dbReference>
<comment type="caution">
    <text evidence="4">The sequence shown here is derived from an EMBL/GenBank/DDBJ whole genome shotgun (WGS) entry which is preliminary data.</text>
</comment>
<dbReference type="Pfam" id="PF00353">
    <property type="entry name" value="HemolysinCabind"/>
    <property type="match status" value="2"/>
</dbReference>
<sequence>MATSIGVVRQVIGEVHAVASDGTNRLLHPGDRVFAGEQLVTGAAGAIAIDLSNGSELTLGRDSSLALTPQLLAGPQDATLPPTDVAPATPSEQDLTDVEKLQAAIEAGVDPTQAAEATAAGPGGGSGGGSGGAGGGHSFVLLSEIGGAVDVNIGFPTEGLAAGPEFLVGDDFNPELLLVNNVPQVEVTYDAPQAGGDRAFVFEAGLNPDGSDAAADSEFTGGSFRLFDADGLSDLVSVTINGTTVAIAELAGSTFAGTHGTLTVLSYNPATGVATYSYELNGPSTDGPGAEIDVFTLTVSDTNATSLPAQITIEIIDDVPTALADTATVVEGGTVEGNVVLGDGVGAVADRFGADGPGVSAVVGVRAGGDVGTPASGGLGGAGIAGSFGTLILNADGSYSYHSTADGANEGAVDVFTYTIVDADGDLSTTTLTIDVGGITIIGGVDAEADTSVREAALSIGSDPDSPDEAASGTLTGNGGVGGYTFSLISAASGTYGNLVLNGDGTYTYTLTGTASTPTGDNGQNQQATETFQFLVTDDNGNTGIGTLTINIFDDTPTAQADTATVVEGGTVEGNVVLGDGLGSVADGFGADGPGTSAVVGVRAGNDVLTPASGGLGGTGIVGSFGTLILNADGSYSYHSTADSVSEGAVDVFTYTIVDADGDLSTTTLTIDVGGITVIGGVDAQADTCVREAALSIGTDPNSPDEIATGTLTGNGGVGQYTFTLISPAGGTYGNLELNEDGTYTYTLTSPASSPTGDNGHNKQATETFQFLVTDENGNTGIGTLTIDIVDDMPLVGRNPQVRLDDDALDGGNPGGTGDADPDTVNATGTLNHEFGADGPGTIAWTPGSAPAGFSYVVDDEGALLIQQGGATVIRVTLDSATGAYEVQQVAAVRHAPGLNENDVTFTLNYQVTDGDGDTALGLGSLVIRVDDDTPVVCGEGFEAVRGVVNEDALNSPYNGNDDAGQQLQVVGGVGALHSLVSFGADGPGSFGLSGSAAALGTLNDQHLTSGGKALTYSVVGNTLTASVSGTEAGAYPVFKLVVNADGSFTFTLLGPLDHPETDGDDGEFYHSATGEGIDFSGLLTATDGDGDPVKGGFPAGSFVIDVEDDVPTLAAAPNCPVGGTVNEDALHSPYEGNDDPGQRLTVVGGPGALSAMVHFGADGPGKFGLSQETDALQNLIGQHLTSGEQELNYKVEGSTLTAYVGDLLGDGYPVFTLTVNADGGYSFTLLGPLDHPDPEGGDGELLGDNGMAIDFSTLITATDGDGDPLQDLFDTGYFVIDVQDDIPTAKSVTATDKLDDEGLAHGIPNAGLGDVPGEDTVIEGTLSYKAGADGFKSIELSGPDKLGTEDVTDSQWDPATHTLTLSTARGEVIRVQITDTATGAYTVELLQPIMHAKGNDENNFVLKIGYTVTDGDNDQASATLSVTINDDVPTIQASGLGDGHSSVTFMGSDAGYSNSYGYYIKGADGEPVSGKVLWSNVHNQDVGDSASLDGLDPEQVGFFIIPNGAQNAGLDNGDTVTFQLVGGKWQAFLGGSPLTGADGANVLFSDASLNPGGAHLQDTSAAGNQNWEDQTNNSDYDYNDVSVNVVWGRLLQVDESNLLDDAQHDFSGVFIAQAGADGAKSLTYKLGVASDGVDSGLVDTATGQKVLLSLNAAGTAVEGRTADSNALVFRLSIDSATGMVTLDQKRAIVHPTNDPDEAKSLNDNVIHLTGTITDNDGDSASTSVDISKLLSFKDDGPQAVDDYASLTAGSSATTVNGNVLTNDLAGADGGKQFVGWNASANVTAIAELSRYGTLTLNANGTYKYVLNNADPDTLALLGQVSHSLQYTMQDKDGDISTAKLTIDLTGQDDPVTLHGLDVQGGEVTVYEANLGDGSAPQPSALLQNGSFSVSAPDGLASVTVNGQVVFNNGTFTPLTLSDAVGTLKITAYDAASKTFSYTYQLTDNPLVSGTGVDKQFTVLATDANGSTDDATLDIRIVDDAPKAEDDKPACIDIKTAPTVNVTLVLDLSGSMAGDKLGKLKEAVDKLVESYAQSGAQVHVNLITFGTAAANLGDYQFDSTSDAGYTALQAKIDTLAVYSGDNQYTNYQAALALAKTQIQADIGPDTGDQLHRVYFISDGEPNRGTTGSALTNPWVTFIGNADGDGNAATNNLVVYSIGIETSSSNWPNLNPIASSGDAITSSPADLATTLLGLVNLGGEVHGNLLSNDVAGADGIDKIVAVEVDGKTYSLNASDSGIVVSGSGSGALSASFSGGKLTLVTEYGTLTVQLKAVAGHPVGEYSFTANANLPFDDDGKLSELFTYTVQDGDGDLSSANLELCLKSDLSVLVVGSNANDQGSSTVVHTVPSPFDADKAGDIVGTYGKDVLIGDVGGNQTRVIPGKDYNIALILDRSGSMDNDPDGKGGYASRLDLLKAAVKNFVNGLEGFNGHVNLALIGFNTSAVLLLSGTAEQVLAKLDESNNALDKLTATGSTNYEAALQQANAWFAGIEGNHYQNLAYFLTDGNPTVHNGNTNSGDTVNFADVNNALDDAATLMARADVHAIGIGTGVNADILRFFDDTNAHGTAVYSQGGSSVTAPIGEPTIVTTATALFAELDPGHTTTVPATLGNDHLVGAAGDDLIFGDSLNTSWLPGAYGSATPGYQVLVDYLTAQNAGVAPSQAQLLSFVQTNAEQLGASVANSGGNDTLEGGAGNDWLFGQGGNDLLIGGAGDDQLSGGAGNDVFKWLAGDTGHDVISDFTLASDAANKDVLNLHDLLQGALSGVPSGSLVDTLDNLLSFSISGGNTLISASVVADGPKVQNIELQGVDLAAHYGVTPNSGGIVSAGDSATIINNMLNDHSLKVDTV</sequence>
<dbReference type="SUPFAM" id="SSF53300">
    <property type="entry name" value="vWA-like"/>
    <property type="match status" value="2"/>
</dbReference>
<dbReference type="NCBIfam" id="TIGR01965">
    <property type="entry name" value="VCBS_repeat"/>
    <property type="match status" value="3"/>
</dbReference>
<dbReference type="Pfam" id="PF13448">
    <property type="entry name" value="DUF4114"/>
    <property type="match status" value="1"/>
</dbReference>
<dbReference type="InterPro" id="IPR040853">
    <property type="entry name" value="RapA2_cadherin-like"/>
</dbReference>
<gene>
    <name evidence="4" type="ORF">JQX08_08740</name>
</gene>
<dbReference type="PRINTS" id="PR00313">
    <property type="entry name" value="CABNDNGRPT"/>
</dbReference>
<dbReference type="InterPro" id="IPR036465">
    <property type="entry name" value="vWFA_dom_sf"/>
</dbReference>
<dbReference type="Pfam" id="PF17803">
    <property type="entry name" value="Cadherin_4"/>
    <property type="match status" value="2"/>
</dbReference>
<dbReference type="CDD" id="cd00198">
    <property type="entry name" value="vWFA"/>
    <property type="match status" value="2"/>
</dbReference>
<proteinExistence type="predicted"/>
<keyword evidence="1" id="KW-0106">Calcium</keyword>
<reference evidence="4 5" key="1">
    <citation type="submission" date="2021-02" db="EMBL/GenBank/DDBJ databases">
        <authorList>
            <person name="Lee D.-H."/>
        </authorList>
    </citation>
    <scope>NUCLEOTIDE SEQUENCE [LARGE SCALE GENOMIC DNA]</scope>
    <source>
        <strain evidence="4 5">UL073</strain>
    </source>
</reference>
<dbReference type="NCBIfam" id="TIGR03661">
    <property type="entry name" value="T1SS_VCA0849"/>
    <property type="match status" value="1"/>
</dbReference>
<dbReference type="PROSITE" id="PS50234">
    <property type="entry name" value="VWFA"/>
    <property type="match status" value="2"/>
</dbReference>
<keyword evidence="5" id="KW-1185">Reference proteome</keyword>
<dbReference type="InterPro" id="IPR025193">
    <property type="entry name" value="DUF4114"/>
</dbReference>
<dbReference type="InterPro" id="IPR047777">
    <property type="entry name" value="LapA-like_RM"/>
</dbReference>
<dbReference type="InterPro" id="IPR019960">
    <property type="entry name" value="T1SS_VCA0849"/>
</dbReference>
<feature type="domain" description="VWFA" evidence="3">
    <location>
        <begin position="2005"/>
        <end position="2213"/>
    </location>
</feature>
<dbReference type="InterPro" id="IPR002035">
    <property type="entry name" value="VWF_A"/>
</dbReference>
<feature type="compositionally biased region" description="Polar residues" evidence="2">
    <location>
        <begin position="1562"/>
        <end position="1576"/>
    </location>
</feature>
<accession>A0ABS2ICF5</accession>
<dbReference type="Proteomes" id="UP000717995">
    <property type="component" value="Unassembled WGS sequence"/>
</dbReference>
<dbReference type="RefSeq" id="WP_205347983.1">
    <property type="nucleotide sequence ID" value="NZ_JAFEUP010000002.1"/>
</dbReference>
<dbReference type="Pfam" id="PF13519">
    <property type="entry name" value="VWA_2"/>
    <property type="match status" value="1"/>
</dbReference>
<evidence type="ECO:0000256" key="1">
    <source>
        <dbReference type="ARBA" id="ARBA00022837"/>
    </source>
</evidence>
<name>A0ABS2ICF5_9GAMM</name>
<dbReference type="PROSITE" id="PS00330">
    <property type="entry name" value="HEMOLYSIN_CALCIUM"/>
    <property type="match status" value="2"/>
</dbReference>
<dbReference type="InterPro" id="IPR018511">
    <property type="entry name" value="Hemolysin-typ_Ca-bd_CS"/>
</dbReference>
<dbReference type="InterPro" id="IPR010221">
    <property type="entry name" value="VCBS_dom"/>
</dbReference>
<protein>
    <submittedName>
        <fullName evidence="4">Retention module-containing protein</fullName>
    </submittedName>
</protein>
<evidence type="ECO:0000256" key="2">
    <source>
        <dbReference type="SAM" id="MobiDB-lite"/>
    </source>
</evidence>
<feature type="region of interest" description="Disordered" evidence="2">
    <location>
        <begin position="110"/>
        <end position="132"/>
    </location>
</feature>
<dbReference type="SMART" id="SM00327">
    <property type="entry name" value="VWA"/>
    <property type="match status" value="2"/>
</dbReference>
<dbReference type="Pfam" id="PF17963">
    <property type="entry name" value="Big_9"/>
    <property type="match status" value="1"/>
</dbReference>
<dbReference type="Pfam" id="PF19116">
    <property type="entry name" value="DUF5801"/>
    <property type="match status" value="3"/>
</dbReference>
<dbReference type="InterPro" id="IPR011049">
    <property type="entry name" value="Serralysin-like_metalloprot_C"/>
</dbReference>
<feature type="compositionally biased region" description="Gly residues" evidence="2">
    <location>
        <begin position="121"/>
        <end position="132"/>
    </location>
</feature>
<dbReference type="SUPFAM" id="SSF51120">
    <property type="entry name" value="beta-Roll"/>
    <property type="match status" value="1"/>
</dbReference>
<feature type="region of interest" description="Disordered" evidence="2">
    <location>
        <begin position="798"/>
        <end position="822"/>
    </location>
</feature>
<organism evidence="4 5">
    <name type="scientific">Zestomonas insulae</name>
    <dbReference type="NCBI Taxonomy" id="2809017"/>
    <lineage>
        <taxon>Bacteria</taxon>
        <taxon>Pseudomonadati</taxon>
        <taxon>Pseudomonadota</taxon>
        <taxon>Gammaproteobacteria</taxon>
        <taxon>Pseudomonadales</taxon>
        <taxon>Pseudomonadaceae</taxon>
        <taxon>Zestomonas</taxon>
    </lineage>
</organism>
<feature type="region of interest" description="Disordered" evidence="2">
    <location>
        <begin position="1560"/>
        <end position="1579"/>
    </location>
</feature>
<evidence type="ECO:0000313" key="5">
    <source>
        <dbReference type="Proteomes" id="UP000717995"/>
    </source>
</evidence>
<evidence type="ECO:0000259" key="3">
    <source>
        <dbReference type="PROSITE" id="PS50234"/>
    </source>
</evidence>
<dbReference type="Gene3D" id="3.40.50.410">
    <property type="entry name" value="von Willebrand factor, type A domain"/>
    <property type="match status" value="2"/>
</dbReference>
<evidence type="ECO:0000313" key="4">
    <source>
        <dbReference type="EMBL" id="MBM7060796.1"/>
    </source>
</evidence>
<dbReference type="InterPro" id="IPR043824">
    <property type="entry name" value="DUF5801"/>
</dbReference>
<feature type="domain" description="VWFA" evidence="3">
    <location>
        <begin position="2388"/>
        <end position="2598"/>
    </location>
</feature>
<dbReference type="InterPro" id="IPR001343">
    <property type="entry name" value="Hemolysn_Ca-bd"/>
</dbReference>
<dbReference type="Pfam" id="PF00092">
    <property type="entry name" value="VWA"/>
    <property type="match status" value="1"/>
</dbReference>